<evidence type="ECO:0000256" key="1">
    <source>
        <dbReference type="ARBA" id="ARBA00006432"/>
    </source>
</evidence>
<keyword evidence="5" id="KW-1185">Reference proteome</keyword>
<dbReference type="InterPro" id="IPR042099">
    <property type="entry name" value="ANL_N_sf"/>
</dbReference>
<sequence length="242" mass="26192">MGYGVTEAGGMISMLPRATSNSSIGRPLPDVQMKLSKGTAGETLIKGLRTMKASVNLSLSLRPSILLWVLIALLSAIRYLNNEAATQAAFNKDGFYRTGNLAHMEGNEFIFDGRASSDSLKVEAALMALPYVVEVVVVAVPDPSCANQIAVVIRPRVAAVANVSLNGVRSDLAHSLPVYTLPTKLRVLGEEETLPRSVSEKINKKETLRRYFEGNSAKVEACAPPQIKKDKPQKAWDWAGLQ</sequence>
<name>A0ABQ6WP08_9EURO</name>
<feature type="domain" description="AMP-binding enzyme C-terminal" evidence="3">
    <location>
        <begin position="121"/>
        <end position="201"/>
    </location>
</feature>
<dbReference type="PANTHER" id="PTHR43201:SF8">
    <property type="entry name" value="ACYL-COA SYNTHETASE FAMILY MEMBER 3"/>
    <property type="match status" value="1"/>
</dbReference>
<comment type="similarity">
    <text evidence="1">Belongs to the ATP-dependent AMP-binding enzyme family.</text>
</comment>
<dbReference type="Proteomes" id="UP000325395">
    <property type="component" value="Unassembled WGS sequence"/>
</dbReference>
<evidence type="ECO:0000313" key="5">
    <source>
        <dbReference type="Proteomes" id="UP000325395"/>
    </source>
</evidence>
<dbReference type="Gene3D" id="3.30.300.30">
    <property type="match status" value="1"/>
</dbReference>
<dbReference type="Gene3D" id="3.40.50.12780">
    <property type="entry name" value="N-terminal domain of ligase-like"/>
    <property type="match status" value="1"/>
</dbReference>
<accession>A0ABQ6WP08</accession>
<evidence type="ECO:0000313" key="4">
    <source>
        <dbReference type="EMBL" id="KAE8418844.1"/>
    </source>
</evidence>
<dbReference type="SUPFAM" id="SSF56801">
    <property type="entry name" value="Acetyl-CoA synthetase-like"/>
    <property type="match status" value="1"/>
</dbReference>
<dbReference type="Pfam" id="PF13193">
    <property type="entry name" value="AMP-binding_C"/>
    <property type="match status" value="1"/>
</dbReference>
<protein>
    <recommendedName>
        <fullName evidence="3">AMP-binding enzyme C-terminal domain-containing protein</fullName>
    </recommendedName>
</protein>
<evidence type="ECO:0000256" key="2">
    <source>
        <dbReference type="SAM" id="MobiDB-lite"/>
    </source>
</evidence>
<evidence type="ECO:0000259" key="3">
    <source>
        <dbReference type="Pfam" id="PF13193"/>
    </source>
</evidence>
<dbReference type="InterPro" id="IPR025110">
    <property type="entry name" value="AMP-bd_C"/>
</dbReference>
<organism evidence="4 5">
    <name type="scientific">Aspergillus pseudocaelatus</name>
    <dbReference type="NCBI Taxonomy" id="1825620"/>
    <lineage>
        <taxon>Eukaryota</taxon>
        <taxon>Fungi</taxon>
        <taxon>Dikarya</taxon>
        <taxon>Ascomycota</taxon>
        <taxon>Pezizomycotina</taxon>
        <taxon>Eurotiomycetes</taxon>
        <taxon>Eurotiomycetidae</taxon>
        <taxon>Eurotiales</taxon>
        <taxon>Aspergillaceae</taxon>
        <taxon>Aspergillus</taxon>
        <taxon>Aspergillus subgen. Circumdati</taxon>
    </lineage>
</organism>
<proteinExistence type="inferred from homology"/>
<dbReference type="PANTHER" id="PTHR43201">
    <property type="entry name" value="ACYL-COA SYNTHETASE"/>
    <property type="match status" value="1"/>
</dbReference>
<gene>
    <name evidence="4" type="ORF">BDV36DRAFT_294699</name>
</gene>
<dbReference type="EMBL" id="ML735722">
    <property type="protein sequence ID" value="KAE8418844.1"/>
    <property type="molecule type" value="Genomic_DNA"/>
</dbReference>
<reference evidence="4 5" key="1">
    <citation type="submission" date="2019-04" db="EMBL/GenBank/DDBJ databases">
        <authorList>
            <consortium name="DOE Joint Genome Institute"/>
            <person name="Mondo S."/>
            <person name="Kjaerbolling I."/>
            <person name="Vesth T."/>
            <person name="Frisvad J.C."/>
            <person name="Nybo J.L."/>
            <person name="Theobald S."/>
            <person name="Kildgaard S."/>
            <person name="Isbrandt T."/>
            <person name="Kuo A."/>
            <person name="Sato A."/>
            <person name="Lyhne E.K."/>
            <person name="Kogle M.E."/>
            <person name="Wiebenga A."/>
            <person name="Kun R.S."/>
            <person name="Lubbers R.J."/>
            <person name="Makela M.R."/>
            <person name="Barry K."/>
            <person name="Chovatia M."/>
            <person name="Clum A."/>
            <person name="Daum C."/>
            <person name="Haridas S."/>
            <person name="He G."/>
            <person name="LaButti K."/>
            <person name="Lipzen A."/>
            <person name="Riley R."/>
            <person name="Salamov A."/>
            <person name="Simmons B.A."/>
            <person name="Magnuson J.K."/>
            <person name="Henrissat B."/>
            <person name="Mortensen U.H."/>
            <person name="Larsen T.O."/>
            <person name="Devries R.P."/>
            <person name="Grigoriev I.V."/>
            <person name="Machida M."/>
            <person name="Baker S.E."/>
            <person name="Andersen M.R."/>
            <person name="Cantor M.N."/>
            <person name="Hua S.X."/>
        </authorList>
    </citation>
    <scope>NUCLEOTIDE SEQUENCE [LARGE SCALE GENOMIC DNA]</scope>
    <source>
        <strain evidence="4 5">CBS 117616</strain>
    </source>
</reference>
<feature type="region of interest" description="Disordered" evidence="2">
    <location>
        <begin position="223"/>
        <end position="242"/>
    </location>
</feature>
<dbReference type="InterPro" id="IPR045851">
    <property type="entry name" value="AMP-bd_C_sf"/>
</dbReference>